<dbReference type="SMART" id="SM00360">
    <property type="entry name" value="RRM"/>
    <property type="match status" value="1"/>
</dbReference>
<feature type="region of interest" description="Disordered" evidence="2">
    <location>
        <begin position="570"/>
        <end position="678"/>
    </location>
</feature>
<keyword evidence="1" id="KW-0694">RNA-binding</keyword>
<dbReference type="AlphaFoldDB" id="A0A9P6SXN9"/>
<dbReference type="InterPro" id="IPR035979">
    <property type="entry name" value="RBD_domain_sf"/>
</dbReference>
<feature type="domain" description="RRM" evidence="3">
    <location>
        <begin position="412"/>
        <end position="485"/>
    </location>
</feature>
<dbReference type="SUPFAM" id="SSF54928">
    <property type="entry name" value="RNA-binding domain, RBD"/>
    <property type="match status" value="1"/>
</dbReference>
<dbReference type="InterPro" id="IPR000504">
    <property type="entry name" value="RRM_dom"/>
</dbReference>
<feature type="compositionally biased region" description="Polar residues" evidence="2">
    <location>
        <begin position="371"/>
        <end position="389"/>
    </location>
</feature>
<feature type="region of interest" description="Disordered" evidence="2">
    <location>
        <begin position="205"/>
        <end position="283"/>
    </location>
</feature>
<keyword evidence="5" id="KW-1185">Reference proteome</keyword>
<reference evidence="4" key="1">
    <citation type="journal article" date="2020" name="Fungal Divers.">
        <title>Resolving the Mortierellaceae phylogeny through synthesis of multi-gene phylogenetics and phylogenomics.</title>
        <authorList>
            <person name="Vandepol N."/>
            <person name="Liber J."/>
            <person name="Desiro A."/>
            <person name="Na H."/>
            <person name="Kennedy M."/>
            <person name="Barry K."/>
            <person name="Grigoriev I.V."/>
            <person name="Miller A.N."/>
            <person name="O'Donnell K."/>
            <person name="Stajich J.E."/>
            <person name="Bonito G."/>
        </authorList>
    </citation>
    <scope>NUCLEOTIDE SEQUENCE</scope>
    <source>
        <strain evidence="4">NRRL 2769</strain>
    </source>
</reference>
<feature type="compositionally biased region" description="Polar residues" evidence="2">
    <location>
        <begin position="633"/>
        <end position="642"/>
    </location>
</feature>
<dbReference type="InterPro" id="IPR048892">
    <property type="entry name" value="Nrd1_Seb1_dom2"/>
</dbReference>
<evidence type="ECO:0000256" key="2">
    <source>
        <dbReference type="SAM" id="MobiDB-lite"/>
    </source>
</evidence>
<accession>A0A9P6SXN9</accession>
<proteinExistence type="predicted"/>
<feature type="region of interest" description="Disordered" evidence="2">
    <location>
        <begin position="366"/>
        <end position="393"/>
    </location>
</feature>
<dbReference type="Proteomes" id="UP000703661">
    <property type="component" value="Unassembled WGS sequence"/>
</dbReference>
<feature type="compositionally biased region" description="Polar residues" evidence="2">
    <location>
        <begin position="84"/>
        <end position="95"/>
    </location>
</feature>
<protein>
    <recommendedName>
        <fullName evidence="3">RRM domain-containing protein</fullName>
    </recommendedName>
</protein>
<dbReference type="Gene3D" id="3.30.70.330">
    <property type="match status" value="1"/>
</dbReference>
<dbReference type="Pfam" id="PF00076">
    <property type="entry name" value="RRM_1"/>
    <property type="match status" value="1"/>
</dbReference>
<organism evidence="4 5">
    <name type="scientific">Entomortierella chlamydospora</name>
    <dbReference type="NCBI Taxonomy" id="101097"/>
    <lineage>
        <taxon>Eukaryota</taxon>
        <taxon>Fungi</taxon>
        <taxon>Fungi incertae sedis</taxon>
        <taxon>Mucoromycota</taxon>
        <taxon>Mortierellomycotina</taxon>
        <taxon>Mortierellomycetes</taxon>
        <taxon>Mortierellales</taxon>
        <taxon>Mortierellaceae</taxon>
        <taxon>Entomortierella</taxon>
    </lineage>
</organism>
<evidence type="ECO:0000313" key="4">
    <source>
        <dbReference type="EMBL" id="KAG0010372.1"/>
    </source>
</evidence>
<dbReference type="InterPro" id="IPR012677">
    <property type="entry name" value="Nucleotide-bd_a/b_plait_sf"/>
</dbReference>
<feature type="compositionally biased region" description="Gly residues" evidence="2">
    <location>
        <begin position="572"/>
        <end position="581"/>
    </location>
</feature>
<dbReference type="Pfam" id="PF21380">
    <property type="entry name" value="Nrd1-Seb1_dom2"/>
    <property type="match status" value="1"/>
</dbReference>
<evidence type="ECO:0000313" key="5">
    <source>
        <dbReference type="Proteomes" id="UP000703661"/>
    </source>
</evidence>
<feature type="region of interest" description="Disordered" evidence="2">
    <location>
        <begin position="72"/>
        <end position="95"/>
    </location>
</feature>
<feature type="compositionally biased region" description="Low complexity" evidence="2">
    <location>
        <begin position="263"/>
        <end position="272"/>
    </location>
</feature>
<evidence type="ECO:0000256" key="1">
    <source>
        <dbReference type="PROSITE-ProRule" id="PRU00176"/>
    </source>
</evidence>
<evidence type="ECO:0000259" key="3">
    <source>
        <dbReference type="PROSITE" id="PS50102"/>
    </source>
</evidence>
<name>A0A9P6SXN9_9FUNG</name>
<comment type="caution">
    <text evidence="4">The sequence shown here is derived from an EMBL/GenBank/DDBJ whole genome shotgun (WGS) entry which is preliminary data.</text>
</comment>
<dbReference type="PROSITE" id="PS50102">
    <property type="entry name" value="RRM"/>
    <property type="match status" value="1"/>
</dbReference>
<sequence length="678" mass="70369">MVINLATNDSSVDKTVSLISSLAASFPNASDNVNSASTLMSTSATPSYLSMTTSTEGALGVNHSSAYITPVSHLTGQGAPGMPPSTTSSNQTDNSFLAGISDPSSALALQTLLATVSQVKAATAASAAPPPPAPPAPQVATNFQLYAPSAMSASTQVPALQSTVHALPPVLQQLQGLLNSNQNGAILPNNNTMVSSTSVPFLHTDVQPRSSPIDGNGGALSSGSVPRDPRVDPRLVTQQQNMHEHAQPHMPRAQPPVPLHGPLAGLQGSQSNGSGGAGSGLDDQTMAQLSSLLNPIKNTSLPMSSHLHSGSASGFNLPMQIPMPTPSRPHQGPAHDLLINGPYGGHPGHPNHSSLPGRPRTVQGPYLPHGNDTNGSQFQSAENMQSGGRPSTPIGVIEDPTVGPDQIRVISRTLWVGGTFVPTISEPDLEAIFAAKGNIATLMINHAKFNAFIKMADRAQAEKCKAELDRTTVQGEVMKVGWGCGFGPRDCFDYTAGSSLIPIDRLTDTDKRWLSNSVVGGFGVHEPIRGGVSILEPNIEPVDSNGREALPKRGKNFAAAGTTGAGATVVAAGGGRGGRGGFNDSRGRGRGRGTGAMDHAEFAGASRGRGLGVSRGRGIDQQSEMRSHPLPNRPQTGFQSQGAPGWLGKRELGLGSHQDMSKPLVNTSFQQAQQHQHQ</sequence>
<dbReference type="GO" id="GO:0003723">
    <property type="term" value="F:RNA binding"/>
    <property type="evidence" value="ECO:0007669"/>
    <property type="project" value="UniProtKB-UniRule"/>
</dbReference>
<feature type="non-terminal residue" evidence="4">
    <location>
        <position position="1"/>
    </location>
</feature>
<gene>
    <name evidence="4" type="ORF">BGZ80_001536</name>
</gene>
<dbReference type="EMBL" id="JAAAID010001353">
    <property type="protein sequence ID" value="KAG0010372.1"/>
    <property type="molecule type" value="Genomic_DNA"/>
</dbReference>